<name>A0A926I3U8_9FIRM</name>
<reference evidence="5" key="1">
    <citation type="submission" date="2020-08" db="EMBL/GenBank/DDBJ databases">
        <title>Genome public.</title>
        <authorList>
            <person name="Liu C."/>
            <person name="Sun Q."/>
        </authorList>
    </citation>
    <scope>NUCLEOTIDE SEQUENCE</scope>
    <source>
        <strain evidence="5">NSJ-31</strain>
    </source>
</reference>
<feature type="domain" description="HTH marR-type" evidence="4">
    <location>
        <begin position="3"/>
        <end position="139"/>
    </location>
</feature>
<evidence type="ECO:0000313" key="5">
    <source>
        <dbReference type="EMBL" id="MBC8546709.1"/>
    </source>
</evidence>
<evidence type="ECO:0000256" key="3">
    <source>
        <dbReference type="ARBA" id="ARBA00023163"/>
    </source>
</evidence>
<dbReference type="InterPro" id="IPR036390">
    <property type="entry name" value="WH_DNA-bd_sf"/>
</dbReference>
<protein>
    <submittedName>
        <fullName evidence="5">Winged helix DNA-binding protein</fullName>
    </submittedName>
</protein>
<dbReference type="PANTHER" id="PTHR42756:SF1">
    <property type="entry name" value="TRANSCRIPTIONAL REPRESSOR OF EMRAB OPERON"/>
    <property type="match status" value="1"/>
</dbReference>
<organism evidence="5 6">
    <name type="scientific">Ligaoa zhengdingensis</name>
    <dbReference type="NCBI Taxonomy" id="2763658"/>
    <lineage>
        <taxon>Bacteria</taxon>
        <taxon>Bacillati</taxon>
        <taxon>Bacillota</taxon>
        <taxon>Clostridia</taxon>
        <taxon>Eubacteriales</taxon>
        <taxon>Oscillospiraceae</taxon>
        <taxon>Ligaoa</taxon>
    </lineage>
</organism>
<gene>
    <name evidence="5" type="ORF">H8711_07140</name>
</gene>
<dbReference type="GO" id="GO:0003700">
    <property type="term" value="F:DNA-binding transcription factor activity"/>
    <property type="evidence" value="ECO:0007669"/>
    <property type="project" value="InterPro"/>
</dbReference>
<dbReference type="RefSeq" id="WP_249282788.1">
    <property type="nucleotide sequence ID" value="NZ_JACRST010000008.1"/>
</dbReference>
<dbReference type="SMART" id="SM00347">
    <property type="entry name" value="HTH_MARR"/>
    <property type="match status" value="1"/>
</dbReference>
<dbReference type="GO" id="GO:0003677">
    <property type="term" value="F:DNA binding"/>
    <property type="evidence" value="ECO:0007669"/>
    <property type="project" value="UniProtKB-KW"/>
</dbReference>
<evidence type="ECO:0000313" key="6">
    <source>
        <dbReference type="Proteomes" id="UP000653127"/>
    </source>
</evidence>
<dbReference type="InterPro" id="IPR023187">
    <property type="entry name" value="Tscrpt_reg_MarR-type_CS"/>
</dbReference>
<sequence>MEYLEIQEKLLSLLPAWNYQISKPFKQLLDEGVSLEMYYCLKTLEWAGGSATMSQIAVWTKVPKHQMTKMVNKLVEQELVERFDDPADRRIVKIKLTEKANKYTEHFLSHNAACFLPLLEQMSEQDLEDFGHSLDELIRIFRSLPSSKACVEAGKAAELDDMEENK</sequence>
<dbReference type="PANTHER" id="PTHR42756">
    <property type="entry name" value="TRANSCRIPTIONAL REGULATOR, MARR"/>
    <property type="match status" value="1"/>
</dbReference>
<keyword evidence="6" id="KW-1185">Reference proteome</keyword>
<comment type="caution">
    <text evidence="5">The sequence shown here is derived from an EMBL/GenBank/DDBJ whole genome shotgun (WGS) entry which is preliminary data.</text>
</comment>
<dbReference type="InterPro" id="IPR000835">
    <property type="entry name" value="HTH_MarR-typ"/>
</dbReference>
<dbReference type="AlphaFoldDB" id="A0A926I3U8"/>
<keyword evidence="1" id="KW-0805">Transcription regulation</keyword>
<dbReference type="Pfam" id="PF12802">
    <property type="entry name" value="MarR_2"/>
    <property type="match status" value="1"/>
</dbReference>
<dbReference type="PROSITE" id="PS50995">
    <property type="entry name" value="HTH_MARR_2"/>
    <property type="match status" value="1"/>
</dbReference>
<dbReference type="EMBL" id="JACRST010000008">
    <property type="protein sequence ID" value="MBC8546709.1"/>
    <property type="molecule type" value="Genomic_DNA"/>
</dbReference>
<dbReference type="SUPFAM" id="SSF46785">
    <property type="entry name" value="Winged helix' DNA-binding domain"/>
    <property type="match status" value="1"/>
</dbReference>
<keyword evidence="3" id="KW-0804">Transcription</keyword>
<evidence type="ECO:0000259" key="4">
    <source>
        <dbReference type="PROSITE" id="PS50995"/>
    </source>
</evidence>
<evidence type="ECO:0000256" key="1">
    <source>
        <dbReference type="ARBA" id="ARBA00023015"/>
    </source>
</evidence>
<dbReference type="InterPro" id="IPR036388">
    <property type="entry name" value="WH-like_DNA-bd_sf"/>
</dbReference>
<keyword evidence="2 5" id="KW-0238">DNA-binding</keyword>
<dbReference type="Proteomes" id="UP000653127">
    <property type="component" value="Unassembled WGS sequence"/>
</dbReference>
<dbReference type="PROSITE" id="PS01117">
    <property type="entry name" value="HTH_MARR_1"/>
    <property type="match status" value="1"/>
</dbReference>
<evidence type="ECO:0000256" key="2">
    <source>
        <dbReference type="ARBA" id="ARBA00023125"/>
    </source>
</evidence>
<dbReference type="Gene3D" id="1.10.10.10">
    <property type="entry name" value="Winged helix-like DNA-binding domain superfamily/Winged helix DNA-binding domain"/>
    <property type="match status" value="1"/>
</dbReference>
<proteinExistence type="predicted"/>
<accession>A0A926I3U8</accession>